<dbReference type="EMBL" id="VAWE01000001">
    <property type="protein sequence ID" value="TLQ47296.1"/>
    <property type="molecule type" value="Genomic_DNA"/>
</dbReference>
<proteinExistence type="predicted"/>
<reference evidence="1 2" key="1">
    <citation type="submission" date="2019-05" db="EMBL/GenBank/DDBJ databases">
        <title>Streptomyces marianii sp. nov., a novel marine actinomycete from southern coast of India.</title>
        <authorList>
            <person name="Iniyan A.M."/>
            <person name="Wink J."/>
            <person name="Ramprasad E."/>
            <person name="Ramana C.V."/>
            <person name="Bunk B."/>
            <person name="Sproer C."/>
            <person name="Joseph F.-J.R.S."/>
            <person name="Vincent S.G.P."/>
        </authorList>
    </citation>
    <scope>NUCLEOTIDE SEQUENCE [LARGE SCALE GENOMIC DNA]</scope>
    <source>
        <strain evidence="1 2">ICN19</strain>
    </source>
</reference>
<dbReference type="RefSeq" id="WP_138056580.1">
    <property type="nucleotide sequence ID" value="NZ_VAWE01000001.1"/>
</dbReference>
<accession>A0A5R9EBH4</accession>
<dbReference type="Proteomes" id="UP000305921">
    <property type="component" value="Unassembled WGS sequence"/>
</dbReference>
<organism evidence="1 2">
    <name type="scientific">Streptomyces marianii</name>
    <dbReference type="NCBI Taxonomy" id="1817406"/>
    <lineage>
        <taxon>Bacteria</taxon>
        <taxon>Bacillati</taxon>
        <taxon>Actinomycetota</taxon>
        <taxon>Actinomycetes</taxon>
        <taxon>Kitasatosporales</taxon>
        <taxon>Streptomycetaceae</taxon>
        <taxon>Streptomyces</taxon>
    </lineage>
</organism>
<evidence type="ECO:0000313" key="2">
    <source>
        <dbReference type="Proteomes" id="UP000305921"/>
    </source>
</evidence>
<dbReference type="OrthoDB" id="796761at2"/>
<sequence length="450" mass="49521">MRPSINESELRELGRTHGSPELLARLADGQRTHRLLLLRALLDAVDDAPAPTAARVREHWQLLESAERRAQDAAHRVVHYPLVGTWAAHSLRLLLRGGAAGPTDDLAHLGAVSAAAAARAGMAFRLRLPSNGGMLSLPTLGALRCPGSAHVTVSGTGDRLRLSPDRGRTAEIRRGSGDHAAWRSGDSRWRPLIRLGGVSRPVVLDDTDHYRLVDSDGATPSGTSLDRRQQERWQDVWHETLPMLQVGGDQRLTDLDALLDCVVPLADRSAGSPHSPGVTHRSGTRRDAFGAMLSSRPSEPQWFAATLVHELQHAKLSALSELVPLHTADNRPRHWAPWRPDPRPFEGLLHGCYAHLALSDHWQAVALAAKDPIERDRGWAEHARCRAQINAVLPLMAGSRHLTPKGRVLVTEMEHHLTRLKETPPPDGHLIRAGAYVETAWAVWRRRHAP</sequence>
<dbReference type="AlphaFoldDB" id="A0A5R9EBH4"/>
<protein>
    <submittedName>
        <fullName evidence="1">HEXXH motif domain-containing protein</fullName>
    </submittedName>
</protein>
<gene>
    <name evidence="1" type="ORF">FEF34_33965</name>
</gene>
<evidence type="ECO:0000313" key="1">
    <source>
        <dbReference type="EMBL" id="TLQ47296.1"/>
    </source>
</evidence>
<name>A0A5R9EBH4_9ACTN</name>
<dbReference type="NCBIfam" id="TIGR04267">
    <property type="entry name" value="mod_HExxH"/>
    <property type="match status" value="1"/>
</dbReference>
<comment type="caution">
    <text evidence="1">The sequence shown here is derived from an EMBL/GenBank/DDBJ whole genome shotgun (WGS) entry which is preliminary data.</text>
</comment>
<keyword evidence="2" id="KW-1185">Reference proteome</keyword>
<dbReference type="InterPro" id="IPR026337">
    <property type="entry name" value="AKG_HExxH"/>
</dbReference>